<dbReference type="GO" id="GO:0055085">
    <property type="term" value="P:transmembrane transport"/>
    <property type="evidence" value="ECO:0007669"/>
    <property type="project" value="InterPro"/>
</dbReference>
<comment type="caution">
    <text evidence="9">The sequence shown here is derived from an EMBL/GenBank/DDBJ whole genome shotgun (WGS) entry which is preliminary data.</text>
</comment>
<keyword evidence="3" id="KW-0813">Transport</keyword>
<reference evidence="9 10" key="1">
    <citation type="submission" date="2009-04" db="EMBL/GenBank/DDBJ databases">
        <authorList>
            <person name="Qin X."/>
            <person name="Bachman B."/>
            <person name="Battles P."/>
            <person name="Bell A."/>
            <person name="Bess C."/>
            <person name="Bickham C."/>
            <person name="Chaboub L."/>
            <person name="Chen D."/>
            <person name="Coyle M."/>
            <person name="Deiros D.R."/>
            <person name="Dinh H."/>
            <person name="Forbes L."/>
            <person name="Fowler G."/>
            <person name="Francisco L."/>
            <person name="Fu Q."/>
            <person name="Gubbala S."/>
            <person name="Hale W."/>
            <person name="Han Y."/>
            <person name="Hemphill L."/>
            <person name="Highlander S.K."/>
            <person name="Hirani K."/>
            <person name="Hogues M."/>
            <person name="Jackson L."/>
            <person name="Jakkamsetti A."/>
            <person name="Javaid M."/>
            <person name="Jiang H."/>
            <person name="Korchina V."/>
            <person name="Kovar C."/>
            <person name="Lara F."/>
            <person name="Lee S."/>
            <person name="Mata R."/>
            <person name="Mathew T."/>
            <person name="Moen C."/>
            <person name="Morales K."/>
            <person name="Munidasa M."/>
            <person name="Nazareth L."/>
            <person name="Ngo R."/>
            <person name="Nguyen L."/>
            <person name="Okwuonu G."/>
            <person name="Ongeri F."/>
            <person name="Patil S."/>
            <person name="Petrosino J."/>
            <person name="Pham C."/>
            <person name="Pham P."/>
            <person name="Pu L.-L."/>
            <person name="Puazo M."/>
            <person name="Raj R."/>
            <person name="Reid J."/>
            <person name="Rouhana J."/>
            <person name="Saada N."/>
            <person name="Shang Y."/>
            <person name="Simmons D."/>
            <person name="Thornton R."/>
            <person name="Warren J."/>
            <person name="Weissenberger G."/>
            <person name="Zhang J."/>
            <person name="Zhang L."/>
            <person name="Zhou C."/>
            <person name="Zhu D."/>
            <person name="Muzny D."/>
            <person name="Worley K."/>
            <person name="Gibbs R."/>
        </authorList>
    </citation>
    <scope>NUCLEOTIDE SEQUENCE [LARGE SCALE GENOMIC DNA]</scope>
    <source>
        <strain evidence="9 10">ATCC 43531</strain>
    </source>
</reference>
<keyword evidence="6 8" id="KW-1133">Transmembrane helix</keyword>
<evidence type="ECO:0000256" key="5">
    <source>
        <dbReference type="ARBA" id="ARBA00022692"/>
    </source>
</evidence>
<feature type="transmembrane region" description="Helical" evidence="8">
    <location>
        <begin position="177"/>
        <end position="197"/>
    </location>
</feature>
<dbReference type="STRING" id="638302.HMPREF0908_1957"/>
<dbReference type="InterPro" id="IPR004776">
    <property type="entry name" value="Mem_transp_PIN-like"/>
</dbReference>
<feature type="transmembrane region" description="Helical" evidence="8">
    <location>
        <begin position="135"/>
        <end position="156"/>
    </location>
</feature>
<dbReference type="HOGENOM" id="CLU_056175_3_0_9"/>
<comment type="similarity">
    <text evidence="2">Belongs to the auxin efflux carrier (TC 2.A.69) family.</text>
</comment>
<dbReference type="Pfam" id="PF03547">
    <property type="entry name" value="Mem_trans"/>
    <property type="match status" value="2"/>
</dbReference>
<feature type="transmembrane region" description="Helical" evidence="8">
    <location>
        <begin position="263"/>
        <end position="283"/>
    </location>
</feature>
<comment type="subcellular location">
    <subcellularLocation>
        <location evidence="1">Cell membrane</location>
        <topology evidence="1">Multi-pass membrane protein</topology>
    </subcellularLocation>
</comment>
<gene>
    <name evidence="9" type="ORF">HMPREF0908_1957</name>
</gene>
<proteinExistence type="inferred from homology"/>
<feature type="transmembrane region" description="Helical" evidence="8">
    <location>
        <begin position="111"/>
        <end position="129"/>
    </location>
</feature>
<feature type="transmembrane region" description="Helical" evidence="8">
    <location>
        <begin position="45"/>
        <end position="64"/>
    </location>
</feature>
<evidence type="ECO:0000313" key="10">
    <source>
        <dbReference type="Proteomes" id="UP000005309"/>
    </source>
</evidence>
<evidence type="ECO:0000256" key="3">
    <source>
        <dbReference type="ARBA" id="ARBA00022448"/>
    </source>
</evidence>
<evidence type="ECO:0000256" key="2">
    <source>
        <dbReference type="ARBA" id="ARBA00010145"/>
    </source>
</evidence>
<dbReference type="InterPro" id="IPR038770">
    <property type="entry name" value="Na+/solute_symporter_sf"/>
</dbReference>
<evidence type="ECO:0000256" key="1">
    <source>
        <dbReference type="ARBA" id="ARBA00004651"/>
    </source>
</evidence>
<evidence type="ECO:0000256" key="4">
    <source>
        <dbReference type="ARBA" id="ARBA00022475"/>
    </source>
</evidence>
<dbReference type="PANTHER" id="PTHR36838:SF4">
    <property type="entry name" value="AUXIN EFFLUX CARRIER FAMILY PROTEIN"/>
    <property type="match status" value="1"/>
</dbReference>
<sequence length="320" mass="34475">MDGGKFVVLSNFFVALGGVVPLFCLMAVGLFVKHARLLTEEELKHVNRMVFRVFFFFMMFYNIYVSDPQKAFQPMLMVFGAGGVILTALVFGAIVCMIEKDNARRGPMIQASFRGNYVLMGVPLVGNIFGDEAIAIPTMMIAVIVPLYNILSVFILETFRGGQFNLPHILRGVAMNPMILGAILGALCRVAELPIPAPVLKPVAQIAAATTPVALIILGASFHGGSYHAHLRQLIFSVAARLILVPAVVLACAVAIGFRGVELVTLIAIFSTPCAVAGFAMAQQMQADAELAGNCVVYSSALSCFTIFGWVFLFKTLGLF</sequence>
<feature type="transmembrane region" description="Helical" evidence="8">
    <location>
        <begin position="234"/>
        <end position="257"/>
    </location>
</feature>
<organism evidence="9 10">
    <name type="scientific">Selenomonas flueggei ATCC 43531</name>
    <dbReference type="NCBI Taxonomy" id="638302"/>
    <lineage>
        <taxon>Bacteria</taxon>
        <taxon>Bacillati</taxon>
        <taxon>Bacillota</taxon>
        <taxon>Negativicutes</taxon>
        <taxon>Selenomonadales</taxon>
        <taxon>Selenomonadaceae</taxon>
        <taxon>Selenomonas</taxon>
    </lineage>
</organism>
<feature type="transmembrane region" description="Helical" evidence="8">
    <location>
        <begin position="12"/>
        <end position="33"/>
    </location>
</feature>
<evidence type="ECO:0000256" key="6">
    <source>
        <dbReference type="ARBA" id="ARBA00022989"/>
    </source>
</evidence>
<dbReference type="EMBL" id="ACLA01000033">
    <property type="protein sequence ID" value="EEQ47655.1"/>
    <property type="molecule type" value="Genomic_DNA"/>
</dbReference>
<accession>C4V657</accession>
<evidence type="ECO:0000313" key="9">
    <source>
        <dbReference type="EMBL" id="EEQ47655.1"/>
    </source>
</evidence>
<dbReference type="Proteomes" id="UP000005309">
    <property type="component" value="Unassembled WGS sequence"/>
</dbReference>
<evidence type="ECO:0000256" key="8">
    <source>
        <dbReference type="SAM" id="Phobius"/>
    </source>
</evidence>
<keyword evidence="10" id="KW-1185">Reference proteome</keyword>
<keyword evidence="5 8" id="KW-0812">Transmembrane</keyword>
<dbReference type="GO" id="GO:0005886">
    <property type="term" value="C:plasma membrane"/>
    <property type="evidence" value="ECO:0007669"/>
    <property type="project" value="UniProtKB-SubCell"/>
</dbReference>
<dbReference type="Gene3D" id="1.20.1530.20">
    <property type="match status" value="1"/>
</dbReference>
<keyword evidence="4" id="KW-1003">Cell membrane</keyword>
<protein>
    <submittedName>
        <fullName evidence="9">Transporter, auxin efflux carrier (AEC) family protein</fullName>
    </submittedName>
</protein>
<feature type="transmembrane region" description="Helical" evidence="8">
    <location>
        <begin position="203"/>
        <end position="222"/>
    </location>
</feature>
<dbReference type="AlphaFoldDB" id="C4V657"/>
<dbReference type="eggNOG" id="COG0679">
    <property type="taxonomic scope" value="Bacteria"/>
</dbReference>
<dbReference type="PANTHER" id="PTHR36838">
    <property type="entry name" value="AUXIN EFFLUX CARRIER FAMILY PROTEIN"/>
    <property type="match status" value="1"/>
</dbReference>
<name>C4V657_9FIRM</name>
<feature type="transmembrane region" description="Helical" evidence="8">
    <location>
        <begin position="76"/>
        <end position="99"/>
    </location>
</feature>
<feature type="transmembrane region" description="Helical" evidence="8">
    <location>
        <begin position="295"/>
        <end position="314"/>
    </location>
</feature>
<evidence type="ECO:0000256" key="7">
    <source>
        <dbReference type="ARBA" id="ARBA00023136"/>
    </source>
</evidence>
<keyword evidence="7 8" id="KW-0472">Membrane</keyword>